<dbReference type="AlphaFoldDB" id="C5A3H7"/>
<proteinExistence type="predicted"/>
<dbReference type="KEGG" id="tga:TGAM_0287"/>
<keyword evidence="3" id="KW-1185">Reference proteome</keyword>
<name>C5A3H7_THEGJ</name>
<evidence type="ECO:0000256" key="1">
    <source>
        <dbReference type="SAM" id="Phobius"/>
    </source>
</evidence>
<evidence type="ECO:0000313" key="2">
    <source>
        <dbReference type="EMBL" id="ACS32789.1"/>
    </source>
</evidence>
<dbReference type="STRING" id="593117.TGAM_0287"/>
<sequence>MGQIQGPTMSVRRGTALILALVLLGAAWTQPVRGKSEQNVFDMVMLIQVNPDGSAHFDISARLTNPAYRELVKNETDFTKLVEELVYRNLVEDLHERYGNFTVYLPSSGPVEITANWSARVNFYIVPFLTKGKRGLECPYSGPLDFVSGGKVYSFEFRRIILVLPRNWTVLYTFPSPADRAKNVLIWENADYLPMIGVSTGSPGEGTSKPLSCNPLRIELHYSPEEGKVFFNATYMCEAGLPALPGARNVTYIKRGNVTEVRGYFVPRLEYDEGLFRREWRAEIELPEEFPQVVGGSRGKNGSIVITVERSSAGIQTAVPVIFIAVIIALWRWKR</sequence>
<protein>
    <submittedName>
        <fullName evidence="2">Uncharacterized protein</fullName>
    </submittedName>
</protein>
<dbReference type="eggNOG" id="arCOG10032">
    <property type="taxonomic scope" value="Archaea"/>
</dbReference>
<gene>
    <name evidence="2" type="ordered locus">TGAM_0287</name>
</gene>
<evidence type="ECO:0000313" key="3">
    <source>
        <dbReference type="Proteomes" id="UP000001488"/>
    </source>
</evidence>
<dbReference type="PaxDb" id="593117-TGAM_0287"/>
<accession>C5A3H7</accession>
<dbReference type="HOGENOM" id="CLU_827992_0_0_2"/>
<feature type="transmembrane region" description="Helical" evidence="1">
    <location>
        <begin position="313"/>
        <end position="333"/>
    </location>
</feature>
<organism evidence="2 3">
    <name type="scientific">Thermococcus gammatolerans (strain DSM 15229 / JCM 11827 / EJ3)</name>
    <dbReference type="NCBI Taxonomy" id="593117"/>
    <lineage>
        <taxon>Archaea</taxon>
        <taxon>Methanobacteriati</taxon>
        <taxon>Methanobacteriota</taxon>
        <taxon>Thermococci</taxon>
        <taxon>Thermococcales</taxon>
        <taxon>Thermococcaceae</taxon>
        <taxon>Thermococcus</taxon>
    </lineage>
</organism>
<keyword evidence="1" id="KW-0472">Membrane</keyword>
<reference evidence="2 3" key="1">
    <citation type="journal article" date="2007" name="Genome Biol.">
        <title>Genome analysis and genome-wide proteomics of Thermococcus gammatolerans, the most radioresistant organism known amongst the Archaea.</title>
        <authorList>
            <person name="Zivanovic Y."/>
            <person name="Armengaud J."/>
            <person name="Lagorce A."/>
            <person name="Leplat C."/>
            <person name="Guerin P."/>
            <person name="Dutertre M."/>
            <person name="Anthouard V."/>
            <person name="Forterre P."/>
            <person name="Wincker P."/>
            <person name="Confalonieri F."/>
        </authorList>
    </citation>
    <scope>NUCLEOTIDE SEQUENCE [LARGE SCALE GENOMIC DNA]</scope>
    <source>
        <strain evidence="3">DSM 15229 / JCM 11827 / EJ3</strain>
    </source>
</reference>
<dbReference type="PATRIC" id="fig|593117.10.peg.289"/>
<keyword evidence="1" id="KW-1133">Transmembrane helix</keyword>
<keyword evidence="1" id="KW-0812">Transmembrane</keyword>
<dbReference type="EMBL" id="CP001398">
    <property type="protein sequence ID" value="ACS32789.1"/>
    <property type="molecule type" value="Genomic_DNA"/>
</dbReference>
<dbReference type="Proteomes" id="UP000001488">
    <property type="component" value="Chromosome"/>
</dbReference>